<evidence type="ECO:0000256" key="3">
    <source>
        <dbReference type="ARBA" id="ARBA00022630"/>
    </source>
</evidence>
<dbReference type="GO" id="GO:0004458">
    <property type="term" value="F:D-lactate dehydrogenase (cytochrome) activity"/>
    <property type="evidence" value="ECO:0007669"/>
    <property type="project" value="UniProtKB-EC"/>
</dbReference>
<dbReference type="STRING" id="1357400.HMPREF2086_01730"/>
<dbReference type="InterPro" id="IPR016166">
    <property type="entry name" value="FAD-bd_PCMH"/>
</dbReference>
<feature type="domain" description="FAD-binding PCMH-type" evidence="13">
    <location>
        <begin position="74"/>
        <end position="338"/>
    </location>
</feature>
<dbReference type="RefSeq" id="WP_023928508.1">
    <property type="nucleotide sequence ID" value="NZ_KI669455.1"/>
</dbReference>
<keyword evidence="3" id="KW-0285">Flavoprotein</keyword>
<dbReference type="Proteomes" id="UP000018731">
    <property type="component" value="Unassembled WGS sequence"/>
</dbReference>
<evidence type="ECO:0000256" key="9">
    <source>
        <dbReference type="ARBA" id="ARBA00023014"/>
    </source>
</evidence>
<organism evidence="14 15">
    <name type="scientific">Helicobacter macacae MIT 99-5501</name>
    <dbReference type="NCBI Taxonomy" id="1357400"/>
    <lineage>
        <taxon>Bacteria</taxon>
        <taxon>Pseudomonadati</taxon>
        <taxon>Campylobacterota</taxon>
        <taxon>Epsilonproteobacteria</taxon>
        <taxon>Campylobacterales</taxon>
        <taxon>Helicobacteraceae</taxon>
        <taxon>Helicobacter</taxon>
    </lineage>
</organism>
<dbReference type="InterPro" id="IPR009051">
    <property type="entry name" value="Helical_ferredxn"/>
</dbReference>
<evidence type="ECO:0000256" key="10">
    <source>
        <dbReference type="ARBA" id="ARBA00038897"/>
    </source>
</evidence>
<dbReference type="Pfam" id="PF13183">
    <property type="entry name" value="Fer4_8"/>
    <property type="match status" value="1"/>
</dbReference>
<dbReference type="eggNOG" id="COG0247">
    <property type="taxonomic scope" value="Bacteria"/>
</dbReference>
<keyword evidence="15" id="KW-1185">Reference proteome</keyword>
<comment type="similarity">
    <text evidence="2">Belongs to the FAD-binding oxidoreductase/transferase type 4 family.</text>
</comment>
<keyword evidence="9" id="KW-0411">Iron-sulfur</keyword>
<dbReference type="InterPro" id="IPR017896">
    <property type="entry name" value="4Fe4S_Fe-S-bd"/>
</dbReference>
<dbReference type="SUPFAM" id="SSF46548">
    <property type="entry name" value="alpha-helical ferredoxin"/>
    <property type="match status" value="1"/>
</dbReference>
<dbReference type="HOGENOM" id="CLU_013688_0_0_7"/>
<dbReference type="PROSITE" id="PS51379">
    <property type="entry name" value="4FE4S_FER_2"/>
    <property type="match status" value="1"/>
</dbReference>
<keyword evidence="6" id="KW-0809">Transit peptide</keyword>
<dbReference type="PROSITE" id="PS00198">
    <property type="entry name" value="4FE4S_FER_1"/>
    <property type="match status" value="2"/>
</dbReference>
<evidence type="ECO:0000256" key="7">
    <source>
        <dbReference type="ARBA" id="ARBA00023002"/>
    </source>
</evidence>
<dbReference type="GO" id="GO:0046872">
    <property type="term" value="F:metal ion binding"/>
    <property type="evidence" value="ECO:0007669"/>
    <property type="project" value="UniProtKB-KW"/>
</dbReference>
<gene>
    <name evidence="14" type="ORF">HMPREF2086_01730</name>
</gene>
<dbReference type="EC" id="1.1.2.4" evidence="10"/>
<dbReference type="GO" id="GO:0008720">
    <property type="term" value="F:D-lactate dehydrogenase (NAD+) activity"/>
    <property type="evidence" value="ECO:0007669"/>
    <property type="project" value="TreeGrafter"/>
</dbReference>
<comment type="cofactor">
    <cofactor evidence="1">
        <name>FAD</name>
        <dbReference type="ChEBI" id="CHEBI:57692"/>
    </cofactor>
</comment>
<dbReference type="PROSITE" id="PS51387">
    <property type="entry name" value="FAD_PCMH"/>
    <property type="match status" value="1"/>
</dbReference>
<dbReference type="eggNOG" id="COG0277">
    <property type="taxonomic scope" value="Bacteria"/>
</dbReference>
<accession>V8C6E3</accession>
<dbReference type="InterPro" id="IPR016164">
    <property type="entry name" value="FAD-linked_Oxase-like_C"/>
</dbReference>
<evidence type="ECO:0000256" key="11">
    <source>
        <dbReference type="SAM" id="Coils"/>
    </source>
</evidence>
<dbReference type="eggNOG" id="COG1150">
    <property type="taxonomic scope" value="Bacteria"/>
</dbReference>
<dbReference type="Pfam" id="PF02913">
    <property type="entry name" value="FAD-oxidase_C"/>
    <property type="match status" value="1"/>
</dbReference>
<reference evidence="14 15" key="1">
    <citation type="journal article" date="2014" name="Genome Announc.">
        <title>Draft genome sequences of six enterohepatic helicobacter species isolated from humans and one from rhesus macaques.</title>
        <authorList>
            <person name="Shen Z."/>
            <person name="Sheh A."/>
            <person name="Young S.K."/>
            <person name="Abouelliel A."/>
            <person name="Ward D.V."/>
            <person name="Earl A.M."/>
            <person name="Fox J.G."/>
        </authorList>
    </citation>
    <scope>NUCLEOTIDE SEQUENCE [LARGE SCALE GENOMIC DNA]</scope>
    <source>
        <strain evidence="14 15">MIT 99-5501</strain>
    </source>
</reference>
<dbReference type="Gene3D" id="3.30.70.2740">
    <property type="match status" value="1"/>
</dbReference>
<dbReference type="GO" id="GO:0071949">
    <property type="term" value="F:FAD binding"/>
    <property type="evidence" value="ECO:0007669"/>
    <property type="project" value="InterPro"/>
</dbReference>
<name>V8C6E3_9HELI</name>
<dbReference type="Gene3D" id="3.30.43.10">
    <property type="entry name" value="Uridine Diphospho-n-acetylenolpyruvylglucosamine Reductase, domain 2"/>
    <property type="match status" value="1"/>
</dbReference>
<dbReference type="Gene3D" id="1.10.1060.10">
    <property type="entry name" value="Alpha-helical ferredoxin"/>
    <property type="match status" value="1"/>
</dbReference>
<dbReference type="PANTHER" id="PTHR11748:SF111">
    <property type="entry name" value="D-LACTATE DEHYDROGENASE, MITOCHONDRIAL-RELATED"/>
    <property type="match status" value="1"/>
</dbReference>
<dbReference type="SUPFAM" id="SSF56176">
    <property type="entry name" value="FAD-binding/transporter-associated domain-like"/>
    <property type="match status" value="1"/>
</dbReference>
<evidence type="ECO:0000256" key="2">
    <source>
        <dbReference type="ARBA" id="ARBA00008000"/>
    </source>
</evidence>
<feature type="domain" description="4Fe-4S ferredoxin-type" evidence="12">
    <location>
        <begin position="605"/>
        <end position="635"/>
    </location>
</feature>
<dbReference type="GO" id="GO:0051536">
    <property type="term" value="F:iron-sulfur cluster binding"/>
    <property type="evidence" value="ECO:0007669"/>
    <property type="project" value="UniProtKB-KW"/>
</dbReference>
<comment type="caution">
    <text evidence="14">The sequence shown here is derived from an EMBL/GenBank/DDBJ whole genome shotgun (WGS) entry which is preliminary data.</text>
</comment>
<dbReference type="Gene3D" id="3.30.465.10">
    <property type="match status" value="1"/>
</dbReference>
<evidence type="ECO:0000259" key="12">
    <source>
        <dbReference type="PROSITE" id="PS51379"/>
    </source>
</evidence>
<dbReference type="AlphaFoldDB" id="V8C6E3"/>
<evidence type="ECO:0000256" key="8">
    <source>
        <dbReference type="ARBA" id="ARBA00023004"/>
    </source>
</evidence>
<proteinExistence type="inferred from homology"/>
<feature type="coiled-coil region" evidence="11">
    <location>
        <begin position="637"/>
        <end position="667"/>
    </location>
</feature>
<evidence type="ECO:0000313" key="14">
    <source>
        <dbReference type="EMBL" id="ETD22929.1"/>
    </source>
</evidence>
<keyword evidence="5" id="KW-0274">FAD</keyword>
<dbReference type="PANTHER" id="PTHR11748">
    <property type="entry name" value="D-LACTATE DEHYDROGENASE"/>
    <property type="match status" value="1"/>
</dbReference>
<dbReference type="EMBL" id="AZJI01000007">
    <property type="protein sequence ID" value="ETD22929.1"/>
    <property type="molecule type" value="Genomic_DNA"/>
</dbReference>
<dbReference type="InterPro" id="IPR016167">
    <property type="entry name" value="FAD-bd_PCMH_sub1"/>
</dbReference>
<dbReference type="Pfam" id="PF01565">
    <property type="entry name" value="FAD_binding_4"/>
    <property type="match status" value="1"/>
</dbReference>
<dbReference type="OrthoDB" id="9811557at2"/>
<dbReference type="InterPro" id="IPR006094">
    <property type="entry name" value="Oxid_FAD_bind_N"/>
</dbReference>
<evidence type="ECO:0000259" key="13">
    <source>
        <dbReference type="PROSITE" id="PS51387"/>
    </source>
</evidence>
<dbReference type="PATRIC" id="fig|1357400.3.peg.2317"/>
<evidence type="ECO:0000256" key="6">
    <source>
        <dbReference type="ARBA" id="ARBA00022946"/>
    </source>
</evidence>
<keyword evidence="11" id="KW-0175">Coiled coil</keyword>
<dbReference type="InterPro" id="IPR004113">
    <property type="entry name" value="FAD-bd_oxidored_4_C"/>
</dbReference>
<protein>
    <recommendedName>
        <fullName evidence="10">D-lactate dehydrogenase (cytochrome)</fullName>
        <ecNumber evidence="10">1.1.2.4</ecNumber>
    </recommendedName>
</protein>
<dbReference type="SUPFAM" id="SSF55103">
    <property type="entry name" value="FAD-linked oxidases, C-terminal domain"/>
    <property type="match status" value="1"/>
</dbReference>
<dbReference type="InterPro" id="IPR017900">
    <property type="entry name" value="4Fe4S_Fe_S_CS"/>
</dbReference>
<evidence type="ECO:0000256" key="5">
    <source>
        <dbReference type="ARBA" id="ARBA00022827"/>
    </source>
</evidence>
<evidence type="ECO:0000256" key="4">
    <source>
        <dbReference type="ARBA" id="ARBA00022723"/>
    </source>
</evidence>
<dbReference type="GO" id="GO:1903457">
    <property type="term" value="P:lactate catabolic process"/>
    <property type="evidence" value="ECO:0007669"/>
    <property type="project" value="TreeGrafter"/>
</dbReference>
<keyword evidence="4" id="KW-0479">Metal-binding</keyword>
<keyword evidence="8" id="KW-0408">Iron</keyword>
<sequence length="1093" mass="121247">MSNAHLSQYPPQNQLHNKSTISANLSSGANTDDDSIALDFDYLAFEREAKVFLGDRIFSDYARRFAYGIDASCYRYIPKLVVWVKNEEEIARLYDLSQKYNIPLTFRASGTSLSGQACSDSVLVVANEFWKNIKIKFKDNANSSKAPTSIVCDCGVIGSDANAALKPYNRKIGPDPATINNALIGGIFSNNSSGMCCGVKQNSYQTIKSIRVILGDLRKTSKSSKNYGDDRGEKIKHNGNAIVLDTSDEARQDESLASFVNAYPHIVKSLLDLREEILADKELCEMIKRKFAIKNTTGYALNALVDFSDIKDILNHIFIGAEGTLGFISRVEYECVQDYAHKACALLFYENLSLASEAVKILARNDSIVSAAEIMDYACLMSASSLDGMPSEISKVKSGNCAILVQLEEDCLEALEKNIATITSALSPIESLFGVKFSFDSAEQESWWKIRKALLPLSASSRPSGSTVITEDICFEIDSFAKGIQNTQELFAKHGYEGIIFGHALSGNVHFIITPLLKDNAEITRFGRFMEDLAKMVASLGGSTKAEHGTGRMVAPFVELEWGEKAYKINQKIKQIFDSRNLINPDVIITNDKNIHLKNLKPAAQGVLEDYLDACMECGFCEKICPSKHLTLTPRQRIALRREIKRLKSLKNKTNSQRRQYEELKKSYKYLGVQTCATCSMCATLCPLEIDTAKIALKLSPKWSKKYGGVSALLASSLSHNISLMTTLARHLTSLSNSLQELLTPQKMQNLTRKFYATIGTPILPMTMPKPNEKKIRGQQWASKFLEDKCENVEYASLASSGISSGGLNGRLNGEVVYFTSCLNRIFAPKSNASSELESNITKIFDRPMQEVFESLCKKANFYLHYPQNIQHLCCGKAYKNHKEQSQNLAKNAYLALREASQNGRVPIVCDHSACSLELLKKIKEFEAQESANGDYLTPLRFYDLPAFVSECLLPHLEIVPLSQAAKQNPPKVALYAPCGTRNLSVKSQKWEESIFSIAKACGADIIHDSQVKCCGFAGNKGFITPELNESALKYFGTNFLKSSNQSPLSHSDYIFDEAKMGFSSSSTCEIGLAQKSGFEWRHIIYLADICAK</sequence>
<dbReference type="InterPro" id="IPR036318">
    <property type="entry name" value="FAD-bd_PCMH-like_sf"/>
</dbReference>
<evidence type="ECO:0000256" key="1">
    <source>
        <dbReference type="ARBA" id="ARBA00001974"/>
    </source>
</evidence>
<dbReference type="InterPro" id="IPR016169">
    <property type="entry name" value="FAD-bd_PCMH_sub2"/>
</dbReference>
<keyword evidence="7" id="KW-0560">Oxidoreductase</keyword>
<evidence type="ECO:0000313" key="15">
    <source>
        <dbReference type="Proteomes" id="UP000018731"/>
    </source>
</evidence>